<organism evidence="1 2">
    <name type="scientific">Plasmopara halstedii</name>
    <name type="common">Downy mildew of sunflower</name>
    <dbReference type="NCBI Taxonomy" id="4781"/>
    <lineage>
        <taxon>Eukaryota</taxon>
        <taxon>Sar</taxon>
        <taxon>Stramenopiles</taxon>
        <taxon>Oomycota</taxon>
        <taxon>Peronosporomycetes</taxon>
        <taxon>Peronosporales</taxon>
        <taxon>Peronosporaceae</taxon>
        <taxon>Plasmopara</taxon>
    </lineage>
</organism>
<keyword evidence="2" id="KW-1185">Reference proteome</keyword>
<dbReference type="RefSeq" id="XP_024583264.1">
    <property type="nucleotide sequence ID" value="XM_024717802.1"/>
</dbReference>
<sequence length="201" mass="23099">MLEQPDGLRKVTLPNKRKIHGFKANIPFVNENKQFSKRHGGSFDFYLAAGRVCTEIEALLAYMTRRIRSSDVGDNRLYIRPQSFVSIFFVDCGLQTYLSVKKPDDPITLLQCPSSQKNGRNDDCECVLSISMSVFQRCRQHGRNFVLERTKIRIFCIEKRTQVSFNSSLVEKYASVRIDAMHFFPTAYLAVRSHQNSNSCV</sequence>
<dbReference type="AlphaFoldDB" id="A0A0P1AWW7"/>
<evidence type="ECO:0000313" key="2">
    <source>
        <dbReference type="Proteomes" id="UP000054928"/>
    </source>
</evidence>
<dbReference type="EMBL" id="CCYD01002371">
    <property type="protein sequence ID" value="CEG46895.1"/>
    <property type="molecule type" value="Genomic_DNA"/>
</dbReference>
<reference evidence="2" key="1">
    <citation type="submission" date="2014-09" db="EMBL/GenBank/DDBJ databases">
        <authorList>
            <person name="Sharma Rahul"/>
            <person name="Thines Marco"/>
        </authorList>
    </citation>
    <scope>NUCLEOTIDE SEQUENCE [LARGE SCALE GENOMIC DNA]</scope>
</reference>
<dbReference type="Proteomes" id="UP000054928">
    <property type="component" value="Unassembled WGS sequence"/>
</dbReference>
<evidence type="ECO:0000313" key="1">
    <source>
        <dbReference type="EMBL" id="CEG46895.1"/>
    </source>
</evidence>
<protein>
    <submittedName>
        <fullName evidence="1">Uncharacterized protein</fullName>
    </submittedName>
</protein>
<proteinExistence type="predicted"/>
<accession>A0A0P1AWW7</accession>
<name>A0A0P1AWW7_PLAHL</name>
<dbReference type="GeneID" id="36398624"/>